<sequence>MTRQDAYGNPITTESAAAADHYDRGVRLFLAGQFGASTEFEQAIEQDTGFALGHAALARARMMSADMPGAKAAIAQAAELAPLADRRERQHIEAMNLLLSGQPKAARQAVLAHVRDYPRDALVAQLCTNIFGLIGFSGEVGREAELLAYTSALLPHYGEDWWMMSMHALSLCETGQVDASLRLMEKALVLNPDNANGSHFKAHALYEAGDTAAGRAYLADWMRGYDDRSVLHGHLSWHQALWALHDGDAAEMWALMDRSIGPGAAKGLPINVLTDTAALLYRAELAGIAVDPARWTAISDFAARFFPETGQSFADMHAALAHAMAGQGDRLAHIAETAKGFAGDLVRPVTRAWAAIARQDWAGALSELAQVMATNERLGGSRAQRDLIELAYVNVLVRLGLTEEARRSLQTRRPVLFPAPPIHDLG</sequence>
<keyword evidence="4" id="KW-0802">TPR repeat</keyword>
<evidence type="ECO:0000313" key="6">
    <source>
        <dbReference type="Proteomes" id="UP001320899"/>
    </source>
</evidence>
<dbReference type="PANTHER" id="PTHR16263">
    <property type="entry name" value="TETRATRICOPEPTIDE REPEAT PROTEIN 38"/>
    <property type="match status" value="1"/>
</dbReference>
<comment type="similarity">
    <text evidence="1">Belongs to the TTC38 family.</text>
</comment>
<organism evidence="5 6">
    <name type="scientific">Ruegeria aquimaris</name>
    <dbReference type="NCBI Taxonomy" id="2984333"/>
    <lineage>
        <taxon>Bacteria</taxon>
        <taxon>Pseudomonadati</taxon>
        <taxon>Pseudomonadota</taxon>
        <taxon>Alphaproteobacteria</taxon>
        <taxon>Rhodobacterales</taxon>
        <taxon>Roseobacteraceae</taxon>
        <taxon>Ruegeria</taxon>
    </lineage>
</organism>
<evidence type="ECO:0000313" key="5">
    <source>
        <dbReference type="EMBL" id="MCV2890713.1"/>
    </source>
</evidence>
<reference evidence="5 6" key="1">
    <citation type="submission" date="2022-10" db="EMBL/GenBank/DDBJ databases">
        <title>Ruegeria sp. nov., isolated from ocean surface sediments.</title>
        <authorList>
            <person name="He W."/>
            <person name="Xue H.-P."/>
            <person name="Zhang D.-F."/>
        </authorList>
    </citation>
    <scope>NUCLEOTIDE SEQUENCE [LARGE SCALE GENOMIC DNA]</scope>
    <source>
        <strain evidence="5 6">XHP0148</strain>
    </source>
</reference>
<dbReference type="PANTHER" id="PTHR16263:SF4">
    <property type="entry name" value="TETRATRICOPEPTIDE REPEAT PROTEIN 38"/>
    <property type="match status" value="1"/>
</dbReference>
<dbReference type="CDD" id="cd05804">
    <property type="entry name" value="StaR_like"/>
    <property type="match status" value="1"/>
</dbReference>
<dbReference type="Proteomes" id="UP001320899">
    <property type="component" value="Unassembled WGS sequence"/>
</dbReference>
<dbReference type="EMBL" id="JAOWLB010000021">
    <property type="protein sequence ID" value="MCV2890713.1"/>
    <property type="molecule type" value="Genomic_DNA"/>
</dbReference>
<evidence type="ECO:0000256" key="1">
    <source>
        <dbReference type="ARBA" id="ARBA00005857"/>
    </source>
</evidence>
<dbReference type="InterPro" id="IPR011990">
    <property type="entry name" value="TPR-like_helical_dom_sf"/>
</dbReference>
<name>A0ABT3APW6_9RHOB</name>
<evidence type="ECO:0000256" key="2">
    <source>
        <dbReference type="ARBA" id="ARBA00019992"/>
    </source>
</evidence>
<proteinExistence type="inferred from homology"/>
<keyword evidence="6" id="KW-1185">Reference proteome</keyword>
<keyword evidence="3" id="KW-0677">Repeat</keyword>
<dbReference type="RefSeq" id="WP_263830334.1">
    <property type="nucleotide sequence ID" value="NZ_JAOWLB010000021.1"/>
</dbReference>
<comment type="caution">
    <text evidence="5">The sequence shown here is derived from an EMBL/GenBank/DDBJ whole genome shotgun (WGS) entry which is preliminary data.</text>
</comment>
<dbReference type="Gene3D" id="1.25.40.10">
    <property type="entry name" value="Tetratricopeptide repeat domain"/>
    <property type="match status" value="1"/>
</dbReference>
<gene>
    <name evidence="5" type="ORF">OE747_20460</name>
</gene>
<dbReference type="SUPFAM" id="SSF48452">
    <property type="entry name" value="TPR-like"/>
    <property type="match status" value="1"/>
</dbReference>
<dbReference type="InterPro" id="IPR033891">
    <property type="entry name" value="TTC38"/>
</dbReference>
<evidence type="ECO:0000256" key="3">
    <source>
        <dbReference type="ARBA" id="ARBA00022737"/>
    </source>
</evidence>
<protein>
    <recommendedName>
        <fullName evidence="2">Tetratricopeptide repeat protein 38</fullName>
    </recommendedName>
</protein>
<evidence type="ECO:0000256" key="4">
    <source>
        <dbReference type="ARBA" id="ARBA00022803"/>
    </source>
</evidence>
<accession>A0ABT3APW6</accession>